<dbReference type="Proteomes" id="UP000230002">
    <property type="component" value="Unassembled WGS sequence"/>
</dbReference>
<organism evidence="2 3">
    <name type="scientific">Ganoderma sinense ZZ0214-1</name>
    <dbReference type="NCBI Taxonomy" id="1077348"/>
    <lineage>
        <taxon>Eukaryota</taxon>
        <taxon>Fungi</taxon>
        <taxon>Dikarya</taxon>
        <taxon>Basidiomycota</taxon>
        <taxon>Agaricomycotina</taxon>
        <taxon>Agaricomycetes</taxon>
        <taxon>Polyporales</taxon>
        <taxon>Polyporaceae</taxon>
        <taxon>Ganoderma</taxon>
    </lineage>
</organism>
<evidence type="ECO:0000313" key="2">
    <source>
        <dbReference type="EMBL" id="PIL28485.1"/>
    </source>
</evidence>
<reference evidence="2 3" key="1">
    <citation type="journal article" date="2015" name="Sci. Rep.">
        <title>Chromosome-level genome map provides insights into diverse defense mechanisms in the medicinal fungus Ganoderma sinense.</title>
        <authorList>
            <person name="Zhu Y."/>
            <person name="Xu J."/>
            <person name="Sun C."/>
            <person name="Zhou S."/>
            <person name="Xu H."/>
            <person name="Nelson D.R."/>
            <person name="Qian J."/>
            <person name="Song J."/>
            <person name="Luo H."/>
            <person name="Xiang L."/>
            <person name="Li Y."/>
            <person name="Xu Z."/>
            <person name="Ji A."/>
            <person name="Wang L."/>
            <person name="Lu S."/>
            <person name="Hayward A."/>
            <person name="Sun W."/>
            <person name="Li X."/>
            <person name="Schwartz D.C."/>
            <person name="Wang Y."/>
            <person name="Chen S."/>
        </authorList>
    </citation>
    <scope>NUCLEOTIDE SEQUENCE [LARGE SCALE GENOMIC DNA]</scope>
    <source>
        <strain evidence="2 3">ZZ0214-1</strain>
    </source>
</reference>
<dbReference type="EMBL" id="AYKW01000023">
    <property type="protein sequence ID" value="PIL28485.1"/>
    <property type="molecule type" value="Genomic_DNA"/>
</dbReference>
<evidence type="ECO:0000256" key="1">
    <source>
        <dbReference type="SAM" id="MobiDB-lite"/>
    </source>
</evidence>
<accession>A0A2G8S417</accession>
<proteinExistence type="predicted"/>
<feature type="compositionally biased region" description="Basic and acidic residues" evidence="1">
    <location>
        <begin position="20"/>
        <end position="29"/>
    </location>
</feature>
<keyword evidence="3" id="KW-1185">Reference proteome</keyword>
<comment type="caution">
    <text evidence="2">The sequence shown here is derived from an EMBL/GenBank/DDBJ whole genome shotgun (WGS) entry which is preliminary data.</text>
</comment>
<sequence length="73" mass="8400">MDKILEGQLLLGGSSRPTPKRNESQDHVNRAQRPPMISLQLSMGSRAKVGQWLFYPARKHRCRDDMAKMLEHV</sequence>
<evidence type="ECO:0000313" key="3">
    <source>
        <dbReference type="Proteomes" id="UP000230002"/>
    </source>
</evidence>
<dbReference type="AlphaFoldDB" id="A0A2G8S417"/>
<gene>
    <name evidence="2" type="ORF">GSI_08523</name>
</gene>
<protein>
    <submittedName>
        <fullName evidence="2">Uncharacterized protein</fullName>
    </submittedName>
</protein>
<feature type="region of interest" description="Disordered" evidence="1">
    <location>
        <begin position="1"/>
        <end position="33"/>
    </location>
</feature>
<name>A0A2G8S417_9APHY</name>